<comment type="caution">
    <text evidence="1">The sequence shown here is derived from an EMBL/GenBank/DDBJ whole genome shotgun (WGS) entry which is preliminary data.</text>
</comment>
<reference evidence="1 2" key="1">
    <citation type="submission" date="2019-03" db="EMBL/GenBank/DDBJ databases">
        <title>Genomic Encyclopedia of Type Strains, Phase IV (KMG-IV): sequencing the most valuable type-strain genomes for metagenomic binning, comparative biology and taxonomic classification.</title>
        <authorList>
            <person name="Goeker M."/>
        </authorList>
    </citation>
    <scope>NUCLEOTIDE SEQUENCE [LARGE SCALE GENOMIC DNA]</scope>
    <source>
        <strain evidence="1 2">DSM 18577</strain>
    </source>
</reference>
<accession>A0A4R1JLS5</accession>
<dbReference type="EMBL" id="SMGD01000013">
    <property type="protein sequence ID" value="TCK51890.1"/>
    <property type="molecule type" value="Genomic_DNA"/>
</dbReference>
<dbReference type="Proteomes" id="UP000295565">
    <property type="component" value="Unassembled WGS sequence"/>
</dbReference>
<gene>
    <name evidence="1" type="ORF">EV690_1973</name>
</gene>
<sequence>MSTNTKNSVQDAIRQITLTSIEVLLTMAVSDAK</sequence>
<organism evidence="1 2">
    <name type="scientific">Celerinatantimonas diazotrophica</name>
    <dbReference type="NCBI Taxonomy" id="412034"/>
    <lineage>
        <taxon>Bacteria</taxon>
        <taxon>Pseudomonadati</taxon>
        <taxon>Pseudomonadota</taxon>
        <taxon>Gammaproteobacteria</taxon>
        <taxon>Celerinatantimonadaceae</taxon>
        <taxon>Celerinatantimonas</taxon>
    </lineage>
</organism>
<keyword evidence="2" id="KW-1185">Reference proteome</keyword>
<evidence type="ECO:0000313" key="1">
    <source>
        <dbReference type="EMBL" id="TCK51890.1"/>
    </source>
</evidence>
<name>A0A4R1JLS5_9GAMM</name>
<protein>
    <submittedName>
        <fullName evidence="1">Uncharacterized protein</fullName>
    </submittedName>
</protein>
<proteinExistence type="predicted"/>
<dbReference type="AlphaFoldDB" id="A0A4R1JLS5"/>
<evidence type="ECO:0000313" key="2">
    <source>
        <dbReference type="Proteomes" id="UP000295565"/>
    </source>
</evidence>